<dbReference type="Pfam" id="PF02311">
    <property type="entry name" value="AraC_binding"/>
    <property type="match status" value="1"/>
</dbReference>
<evidence type="ECO:0000259" key="4">
    <source>
        <dbReference type="PROSITE" id="PS01124"/>
    </source>
</evidence>
<dbReference type="Gene3D" id="2.60.120.280">
    <property type="entry name" value="Regulatory protein AraC"/>
    <property type="match status" value="1"/>
</dbReference>
<dbReference type="Pfam" id="PF12833">
    <property type="entry name" value="HTH_18"/>
    <property type="match status" value="1"/>
</dbReference>
<keyword evidence="1" id="KW-0805">Transcription regulation</keyword>
<organism evidence="5 6">
    <name type="scientific">Paenibacillus chartarius</name>
    <dbReference type="NCBI Taxonomy" id="747481"/>
    <lineage>
        <taxon>Bacteria</taxon>
        <taxon>Bacillati</taxon>
        <taxon>Bacillota</taxon>
        <taxon>Bacilli</taxon>
        <taxon>Bacillales</taxon>
        <taxon>Paenibacillaceae</taxon>
        <taxon>Paenibacillus</taxon>
    </lineage>
</organism>
<evidence type="ECO:0000256" key="1">
    <source>
        <dbReference type="ARBA" id="ARBA00023015"/>
    </source>
</evidence>
<evidence type="ECO:0000256" key="3">
    <source>
        <dbReference type="ARBA" id="ARBA00023163"/>
    </source>
</evidence>
<dbReference type="InterPro" id="IPR003313">
    <property type="entry name" value="AraC-bd"/>
</dbReference>
<evidence type="ECO:0000313" key="6">
    <source>
        <dbReference type="Proteomes" id="UP001589776"/>
    </source>
</evidence>
<accession>A0ABV6DL43</accession>
<dbReference type="SMART" id="SM00342">
    <property type="entry name" value="HTH_ARAC"/>
    <property type="match status" value="1"/>
</dbReference>
<dbReference type="PANTHER" id="PTHR43280:SF28">
    <property type="entry name" value="HTH-TYPE TRANSCRIPTIONAL ACTIVATOR RHAS"/>
    <property type="match status" value="1"/>
</dbReference>
<dbReference type="CDD" id="cd02208">
    <property type="entry name" value="cupin_RmlC-like"/>
    <property type="match status" value="1"/>
</dbReference>
<keyword evidence="3" id="KW-0804">Transcription</keyword>
<reference evidence="5 6" key="1">
    <citation type="submission" date="2024-09" db="EMBL/GenBank/DDBJ databases">
        <authorList>
            <person name="Sun Q."/>
            <person name="Mori K."/>
        </authorList>
    </citation>
    <scope>NUCLEOTIDE SEQUENCE [LARGE SCALE GENOMIC DNA]</scope>
    <source>
        <strain evidence="5 6">CCM 7759</strain>
    </source>
</reference>
<dbReference type="RefSeq" id="WP_377470661.1">
    <property type="nucleotide sequence ID" value="NZ_JBHLWN010000049.1"/>
</dbReference>
<gene>
    <name evidence="5" type="ORF">ACFFK0_13025</name>
</gene>
<proteinExistence type="predicted"/>
<keyword evidence="6" id="KW-1185">Reference proteome</keyword>
<dbReference type="PROSITE" id="PS01124">
    <property type="entry name" value="HTH_ARAC_FAMILY_2"/>
    <property type="match status" value="1"/>
</dbReference>
<evidence type="ECO:0000313" key="5">
    <source>
        <dbReference type="EMBL" id="MFC0213365.1"/>
    </source>
</evidence>
<evidence type="ECO:0000256" key="2">
    <source>
        <dbReference type="ARBA" id="ARBA00023125"/>
    </source>
</evidence>
<dbReference type="InterPro" id="IPR037923">
    <property type="entry name" value="HTH-like"/>
</dbReference>
<protein>
    <submittedName>
        <fullName evidence="5">Helix-turn-helix domain-containing protein</fullName>
    </submittedName>
</protein>
<dbReference type="SUPFAM" id="SSF46689">
    <property type="entry name" value="Homeodomain-like"/>
    <property type="match status" value="2"/>
</dbReference>
<name>A0ABV6DL43_9BACL</name>
<comment type="caution">
    <text evidence="5">The sequence shown here is derived from an EMBL/GenBank/DDBJ whole genome shotgun (WGS) entry which is preliminary data.</text>
</comment>
<feature type="domain" description="HTH araC/xylS-type" evidence="4">
    <location>
        <begin position="153"/>
        <end position="251"/>
    </location>
</feature>
<dbReference type="EMBL" id="JBHLWN010000049">
    <property type="protein sequence ID" value="MFC0213365.1"/>
    <property type="molecule type" value="Genomic_DNA"/>
</dbReference>
<dbReference type="InterPro" id="IPR009057">
    <property type="entry name" value="Homeodomain-like_sf"/>
</dbReference>
<dbReference type="Proteomes" id="UP001589776">
    <property type="component" value="Unassembled WGS sequence"/>
</dbReference>
<keyword evidence="2" id="KW-0238">DNA-binding</keyword>
<dbReference type="Gene3D" id="1.10.10.60">
    <property type="entry name" value="Homeodomain-like"/>
    <property type="match status" value="2"/>
</dbReference>
<dbReference type="PANTHER" id="PTHR43280">
    <property type="entry name" value="ARAC-FAMILY TRANSCRIPTIONAL REGULATOR"/>
    <property type="match status" value="1"/>
</dbReference>
<dbReference type="SUPFAM" id="SSF51215">
    <property type="entry name" value="Regulatory protein AraC"/>
    <property type="match status" value="1"/>
</dbReference>
<dbReference type="InterPro" id="IPR018060">
    <property type="entry name" value="HTH_AraC"/>
</dbReference>
<sequence>MVIADQFRENDSYDMFRPDGLADWEWLICFTLDGDGEFWTPSAGWVRCKGGDMILLRSGSRHRYRTVKGGTWRFVWAHYNRVPQGSYFADTELLVCPMETGHRRKRVYRAFRNILQHSRERTLLWAELCEVRIGELLLMLAEQRNRSLDPRVEQVRHLLTLRMKEPVRIEELAAAVGLSASRLSHLFKEQTGMSVLQALTEMRLRQAALLLEHSGRSATEVAYDVGFGDYRHFASLFRRRYGVSPRGYVQSRPGLGR</sequence>